<dbReference type="GO" id="GO:0035251">
    <property type="term" value="F:UDP-glucosyltransferase activity"/>
    <property type="evidence" value="ECO:0007669"/>
    <property type="project" value="TreeGrafter"/>
</dbReference>
<dbReference type="InterPro" id="IPR058980">
    <property type="entry name" value="Glyco_transf_N"/>
</dbReference>
<proteinExistence type="inferred from homology"/>
<evidence type="ECO:0000259" key="2">
    <source>
        <dbReference type="Pfam" id="PF26168"/>
    </source>
</evidence>
<dbReference type="Gramene" id="OB06G15300.1">
    <property type="protein sequence ID" value="OB06G15300.1"/>
    <property type="gene ID" value="OB06G15300"/>
</dbReference>
<dbReference type="HOGENOM" id="CLU_001724_2_2_1"/>
<organism evidence="3">
    <name type="scientific">Oryza brachyantha</name>
    <name type="common">malo sina</name>
    <dbReference type="NCBI Taxonomy" id="4533"/>
    <lineage>
        <taxon>Eukaryota</taxon>
        <taxon>Viridiplantae</taxon>
        <taxon>Streptophyta</taxon>
        <taxon>Embryophyta</taxon>
        <taxon>Tracheophyta</taxon>
        <taxon>Spermatophyta</taxon>
        <taxon>Magnoliopsida</taxon>
        <taxon>Liliopsida</taxon>
        <taxon>Poales</taxon>
        <taxon>Poaceae</taxon>
        <taxon>BOP clade</taxon>
        <taxon>Oryzoideae</taxon>
        <taxon>Oryzeae</taxon>
        <taxon>Oryzinae</taxon>
        <taxon>Oryza</taxon>
    </lineage>
</organism>
<dbReference type="SUPFAM" id="SSF53756">
    <property type="entry name" value="UDP-Glycosyltransferase/glycogen phosphorylase"/>
    <property type="match status" value="1"/>
</dbReference>
<feature type="domain" description="Glycosyltransferase N-terminal" evidence="2">
    <location>
        <begin position="26"/>
        <end position="149"/>
    </location>
</feature>
<dbReference type="STRING" id="4533.J3MBY6"/>
<comment type="similarity">
    <text evidence="1">Belongs to the UDP-glycosyltransferase family.</text>
</comment>
<dbReference type="OMA" id="FHGMSAF"/>
<dbReference type="eggNOG" id="KOG1192">
    <property type="taxonomic scope" value="Eukaryota"/>
</dbReference>
<evidence type="ECO:0000313" key="3">
    <source>
        <dbReference type="EnsemblPlants" id="OB06G15300.1"/>
    </source>
</evidence>
<evidence type="ECO:0000256" key="1">
    <source>
        <dbReference type="ARBA" id="ARBA00009995"/>
    </source>
</evidence>
<dbReference type="Pfam" id="PF26168">
    <property type="entry name" value="Glyco_transf_N"/>
    <property type="match status" value="1"/>
</dbReference>
<name>J3MBY6_ORYBR</name>
<dbReference type="PANTHER" id="PTHR48047">
    <property type="entry name" value="GLYCOSYLTRANSFERASE"/>
    <property type="match status" value="1"/>
</dbReference>
<dbReference type="FunFam" id="3.40.50.2000:FF:000186">
    <property type="entry name" value="Glycosyltransferase"/>
    <property type="match status" value="1"/>
</dbReference>
<sequence length="396" mass="42477">MAAAANAAAEVVGSGDGALLAGRDHVVVFPFMAKGHTIPLLHFAAALAAHHGGQLRVTLVTTPANLPFVRRRLPESSSSSVRVVSIPFPAHPELPAGVESTDALPSHSLFPAFLRATALLREPFAAFLASLPSPPLVLVSDFFLGFTQRVAEDAGVRRLTFNGMSAFSLALCFTLASRRPHVDVEDGAAVHVPGFPENVRITVDEVPDAVIQGGNPDDPVTQFLDDEVRIWEHRSAGVLVNSFAALDGDYAAILEALYPPGVRAWLVGPLFLATGESPEDDDDDPEGCLPWLDERAGRPGSVVYVSFGTQVHLPAAQLDELTHGLVESGHSFLWAFGRSKLLELPLELPPAWWCGCHTACICSVQSILGHREAGLRPYNSKETQAVLVEEEINMIF</sequence>
<accession>J3MBY6</accession>
<dbReference type="Gene3D" id="3.40.50.2000">
    <property type="entry name" value="Glycogen Phosphorylase B"/>
    <property type="match status" value="2"/>
</dbReference>
<protein>
    <recommendedName>
        <fullName evidence="2">Glycosyltransferase N-terminal domain-containing protein</fullName>
    </recommendedName>
</protein>
<evidence type="ECO:0000313" key="4">
    <source>
        <dbReference type="Proteomes" id="UP000006038"/>
    </source>
</evidence>
<reference evidence="3" key="2">
    <citation type="submission" date="2013-04" db="UniProtKB">
        <authorList>
            <consortium name="EnsemblPlants"/>
        </authorList>
    </citation>
    <scope>IDENTIFICATION</scope>
</reference>
<dbReference type="EnsemblPlants" id="OB06G15300.1">
    <property type="protein sequence ID" value="OB06G15300.1"/>
    <property type="gene ID" value="OB06G15300"/>
</dbReference>
<dbReference type="Proteomes" id="UP000006038">
    <property type="component" value="Chromosome 6"/>
</dbReference>
<keyword evidence="4" id="KW-1185">Reference proteome</keyword>
<dbReference type="PANTHER" id="PTHR48047:SF236">
    <property type="entry name" value="UDP-GLYCOSYLTRANSFERASE 90A1"/>
    <property type="match status" value="1"/>
</dbReference>
<reference evidence="3" key="1">
    <citation type="journal article" date="2013" name="Nat. Commun.">
        <title>Whole-genome sequencing of Oryza brachyantha reveals mechanisms underlying Oryza genome evolution.</title>
        <authorList>
            <person name="Chen J."/>
            <person name="Huang Q."/>
            <person name="Gao D."/>
            <person name="Wang J."/>
            <person name="Lang Y."/>
            <person name="Liu T."/>
            <person name="Li B."/>
            <person name="Bai Z."/>
            <person name="Luis Goicoechea J."/>
            <person name="Liang C."/>
            <person name="Chen C."/>
            <person name="Zhang W."/>
            <person name="Sun S."/>
            <person name="Liao Y."/>
            <person name="Zhang X."/>
            <person name="Yang L."/>
            <person name="Song C."/>
            <person name="Wang M."/>
            <person name="Shi J."/>
            <person name="Liu G."/>
            <person name="Liu J."/>
            <person name="Zhou H."/>
            <person name="Zhou W."/>
            <person name="Yu Q."/>
            <person name="An N."/>
            <person name="Chen Y."/>
            <person name="Cai Q."/>
            <person name="Wang B."/>
            <person name="Liu B."/>
            <person name="Min J."/>
            <person name="Huang Y."/>
            <person name="Wu H."/>
            <person name="Li Z."/>
            <person name="Zhang Y."/>
            <person name="Yin Y."/>
            <person name="Song W."/>
            <person name="Jiang J."/>
            <person name="Jackson S.A."/>
            <person name="Wing R.A."/>
            <person name="Wang J."/>
            <person name="Chen M."/>
        </authorList>
    </citation>
    <scope>NUCLEOTIDE SEQUENCE [LARGE SCALE GENOMIC DNA]</scope>
    <source>
        <strain evidence="3">cv. IRGC 101232</strain>
    </source>
</reference>
<dbReference type="AlphaFoldDB" id="J3MBY6"/>